<sequence>MLINIIDTTFPIYNKRYNPKFSSHWWDDNISHLITKRKQAFISYKTYSTLENFMTFKKIRAQCRKLIRIKKKESSQKYCEQLTNIDSKRVWAAIKKFSGNSTFDHKVPIPDKILLECIENLASNSASSRPIFRNSSEKIKYISLQEFDYSLKNKRSSAPV</sequence>
<gene>
    <name evidence="1" type="ORF">WA026_008987</name>
</gene>
<reference evidence="1 2" key="1">
    <citation type="submission" date="2023-03" db="EMBL/GenBank/DDBJ databases">
        <title>Genome insight into feeding habits of ladybird beetles.</title>
        <authorList>
            <person name="Li H.-S."/>
            <person name="Huang Y.-H."/>
            <person name="Pang H."/>
        </authorList>
    </citation>
    <scope>NUCLEOTIDE SEQUENCE [LARGE SCALE GENOMIC DNA]</scope>
    <source>
        <strain evidence="1">SYSU_2023b</strain>
        <tissue evidence="1">Whole body</tissue>
    </source>
</reference>
<evidence type="ECO:0000313" key="1">
    <source>
        <dbReference type="EMBL" id="KAK9890186.1"/>
    </source>
</evidence>
<name>A0AAW1V3C7_9CUCU</name>
<dbReference type="AlphaFoldDB" id="A0AAW1V3C7"/>
<evidence type="ECO:0000313" key="2">
    <source>
        <dbReference type="Proteomes" id="UP001431783"/>
    </source>
</evidence>
<dbReference type="EMBL" id="JARQZJ010000124">
    <property type="protein sequence ID" value="KAK9890186.1"/>
    <property type="molecule type" value="Genomic_DNA"/>
</dbReference>
<keyword evidence="2" id="KW-1185">Reference proteome</keyword>
<proteinExistence type="predicted"/>
<organism evidence="1 2">
    <name type="scientific">Henosepilachna vigintioctopunctata</name>
    <dbReference type="NCBI Taxonomy" id="420089"/>
    <lineage>
        <taxon>Eukaryota</taxon>
        <taxon>Metazoa</taxon>
        <taxon>Ecdysozoa</taxon>
        <taxon>Arthropoda</taxon>
        <taxon>Hexapoda</taxon>
        <taxon>Insecta</taxon>
        <taxon>Pterygota</taxon>
        <taxon>Neoptera</taxon>
        <taxon>Endopterygota</taxon>
        <taxon>Coleoptera</taxon>
        <taxon>Polyphaga</taxon>
        <taxon>Cucujiformia</taxon>
        <taxon>Coccinelloidea</taxon>
        <taxon>Coccinellidae</taxon>
        <taxon>Epilachninae</taxon>
        <taxon>Epilachnini</taxon>
        <taxon>Henosepilachna</taxon>
    </lineage>
</organism>
<protein>
    <submittedName>
        <fullName evidence="1">Uncharacterized protein</fullName>
    </submittedName>
</protein>
<dbReference type="Proteomes" id="UP001431783">
    <property type="component" value="Unassembled WGS sequence"/>
</dbReference>
<comment type="caution">
    <text evidence="1">The sequence shown here is derived from an EMBL/GenBank/DDBJ whole genome shotgun (WGS) entry which is preliminary data.</text>
</comment>
<accession>A0AAW1V3C7</accession>